<keyword evidence="2" id="KW-1133">Transmembrane helix</keyword>
<organism evidence="3 4">
    <name type="scientific">Thermosediminibacter litoriperuensis</name>
    <dbReference type="NCBI Taxonomy" id="291989"/>
    <lineage>
        <taxon>Bacteria</taxon>
        <taxon>Bacillati</taxon>
        <taxon>Bacillota</taxon>
        <taxon>Clostridia</taxon>
        <taxon>Thermosediminibacterales</taxon>
        <taxon>Thermosediminibacteraceae</taxon>
        <taxon>Thermosediminibacter</taxon>
    </lineage>
</organism>
<evidence type="ECO:0000256" key="1">
    <source>
        <dbReference type="SAM" id="MobiDB-lite"/>
    </source>
</evidence>
<keyword evidence="2" id="KW-0472">Membrane</keyword>
<proteinExistence type="predicted"/>
<accession>A0A5S5AKP7</accession>
<protein>
    <submittedName>
        <fullName evidence="3">Uncharacterized protein</fullName>
    </submittedName>
</protein>
<dbReference type="Proteomes" id="UP000322294">
    <property type="component" value="Unassembled WGS sequence"/>
</dbReference>
<keyword evidence="2" id="KW-0812">Transmembrane</keyword>
<dbReference type="AlphaFoldDB" id="A0A5S5AKP7"/>
<gene>
    <name evidence="3" type="ORF">LZ11_01979</name>
</gene>
<name>A0A5S5AKP7_9FIRM</name>
<sequence>MRKLIRAMLLSLVGFILMEAGRSFNREVKGEGKTRVDLSPLYLGGILLLLTAAAAVIKGMWPLIALGGLAWYLFKSRKKIPGERRKGEDKSIDMEYDERTGTWKRS</sequence>
<feature type="transmembrane region" description="Helical" evidence="2">
    <location>
        <begin position="41"/>
        <end position="74"/>
    </location>
</feature>
<evidence type="ECO:0000313" key="4">
    <source>
        <dbReference type="Proteomes" id="UP000322294"/>
    </source>
</evidence>
<feature type="region of interest" description="Disordered" evidence="1">
    <location>
        <begin position="81"/>
        <end position="106"/>
    </location>
</feature>
<evidence type="ECO:0000313" key="3">
    <source>
        <dbReference type="EMBL" id="TYP50860.1"/>
    </source>
</evidence>
<reference evidence="3 4" key="1">
    <citation type="submission" date="2019-07" db="EMBL/GenBank/DDBJ databases">
        <title>Genomic Encyclopedia of Type Strains, Phase I: the one thousand microbial genomes (KMG-I) project.</title>
        <authorList>
            <person name="Kyrpides N."/>
        </authorList>
    </citation>
    <scope>NUCLEOTIDE SEQUENCE [LARGE SCALE GENOMIC DNA]</scope>
    <source>
        <strain evidence="3 4">DSM 16647</strain>
    </source>
</reference>
<dbReference type="RefSeq" id="WP_148867679.1">
    <property type="nucleotide sequence ID" value="NZ_VNHO01000025.1"/>
</dbReference>
<evidence type="ECO:0000256" key="2">
    <source>
        <dbReference type="SAM" id="Phobius"/>
    </source>
</evidence>
<dbReference type="EMBL" id="VNHO01000025">
    <property type="protein sequence ID" value="TYP50860.1"/>
    <property type="molecule type" value="Genomic_DNA"/>
</dbReference>
<keyword evidence="4" id="KW-1185">Reference proteome</keyword>
<dbReference type="OrthoDB" id="1418132at1239"/>
<comment type="caution">
    <text evidence="3">The sequence shown here is derived from an EMBL/GenBank/DDBJ whole genome shotgun (WGS) entry which is preliminary data.</text>
</comment>